<dbReference type="EMBL" id="JAOTPV010000008">
    <property type="protein sequence ID" value="KAJ4479316.1"/>
    <property type="molecule type" value="Genomic_DNA"/>
</dbReference>
<feature type="transmembrane region" description="Helical" evidence="1">
    <location>
        <begin position="87"/>
        <end position="113"/>
    </location>
</feature>
<comment type="caution">
    <text evidence="2">The sequence shown here is derived from an EMBL/GenBank/DDBJ whole genome shotgun (WGS) entry which is preliminary data.</text>
</comment>
<accession>A0A9W9DPE4</accession>
<organism evidence="2 3">
    <name type="scientific">Lentinula aciculospora</name>
    <dbReference type="NCBI Taxonomy" id="153920"/>
    <lineage>
        <taxon>Eukaryota</taxon>
        <taxon>Fungi</taxon>
        <taxon>Dikarya</taxon>
        <taxon>Basidiomycota</taxon>
        <taxon>Agaricomycotina</taxon>
        <taxon>Agaricomycetes</taxon>
        <taxon>Agaricomycetidae</taxon>
        <taxon>Agaricales</taxon>
        <taxon>Marasmiineae</taxon>
        <taxon>Omphalotaceae</taxon>
        <taxon>Lentinula</taxon>
    </lineage>
</organism>
<evidence type="ECO:0000313" key="3">
    <source>
        <dbReference type="Proteomes" id="UP001150266"/>
    </source>
</evidence>
<reference evidence="2" key="1">
    <citation type="submission" date="2022-08" db="EMBL/GenBank/DDBJ databases">
        <title>A Global Phylogenomic Analysis of the Shiitake Genus Lentinula.</title>
        <authorList>
            <consortium name="DOE Joint Genome Institute"/>
            <person name="Sierra-Patev S."/>
            <person name="Min B."/>
            <person name="Naranjo-Ortiz M."/>
            <person name="Looney B."/>
            <person name="Konkel Z."/>
            <person name="Slot J.C."/>
            <person name="Sakamoto Y."/>
            <person name="Steenwyk J.L."/>
            <person name="Rokas A."/>
            <person name="Carro J."/>
            <person name="Camarero S."/>
            <person name="Ferreira P."/>
            <person name="Molpeceres G."/>
            <person name="Ruiz-Duenas F.J."/>
            <person name="Serrano A."/>
            <person name="Henrissat B."/>
            <person name="Drula E."/>
            <person name="Hughes K.W."/>
            <person name="Mata J.L."/>
            <person name="Ishikawa N.K."/>
            <person name="Vargas-Isla R."/>
            <person name="Ushijima S."/>
            <person name="Smith C.A."/>
            <person name="Ahrendt S."/>
            <person name="Andreopoulos W."/>
            <person name="He G."/>
            <person name="Labutti K."/>
            <person name="Lipzen A."/>
            <person name="Ng V."/>
            <person name="Riley R."/>
            <person name="Sandor L."/>
            <person name="Barry K."/>
            <person name="Martinez A.T."/>
            <person name="Xiao Y."/>
            <person name="Gibbons J.G."/>
            <person name="Terashima K."/>
            <person name="Grigoriev I.V."/>
            <person name="Hibbett D.S."/>
        </authorList>
    </citation>
    <scope>NUCLEOTIDE SEQUENCE</scope>
    <source>
        <strain evidence="2">JLM2183</strain>
    </source>
</reference>
<dbReference type="Proteomes" id="UP001150266">
    <property type="component" value="Unassembled WGS sequence"/>
</dbReference>
<sequence>MPLLQIQAMIRALFPHTENIALLLKSFEDVWCVLWVLVRVIRKTCQGDECLSDGFPYVSCICSLGNAISTVFFFLSRLRVTLAKRNAYFLGAWFRPVAVDPLVAVLFSFHLALALPIS</sequence>
<keyword evidence="3" id="KW-1185">Reference proteome</keyword>
<keyword evidence="1" id="KW-0812">Transmembrane</keyword>
<keyword evidence="1" id="KW-1133">Transmembrane helix</keyword>
<protein>
    <submittedName>
        <fullName evidence="2">Uncharacterized protein</fullName>
    </submittedName>
</protein>
<proteinExistence type="predicted"/>
<gene>
    <name evidence="2" type="ORF">J3R30DRAFT_2745404</name>
</gene>
<evidence type="ECO:0000256" key="1">
    <source>
        <dbReference type="SAM" id="Phobius"/>
    </source>
</evidence>
<name>A0A9W9DPE4_9AGAR</name>
<feature type="transmembrane region" description="Helical" evidence="1">
    <location>
        <begin position="54"/>
        <end position="75"/>
    </location>
</feature>
<keyword evidence="1" id="KW-0472">Membrane</keyword>
<evidence type="ECO:0000313" key="2">
    <source>
        <dbReference type="EMBL" id="KAJ4479316.1"/>
    </source>
</evidence>
<dbReference type="AlphaFoldDB" id="A0A9W9DPE4"/>